<name>A0A2S0USS6_9RHOB</name>
<dbReference type="KEGG" id="geh:HYN69_19990"/>
<accession>A0A2S0USS6</accession>
<reference evidence="1 2" key="1">
    <citation type="submission" date="2018-04" db="EMBL/GenBank/DDBJ databases">
        <title>Genome sequencing of Gemmobacter.</title>
        <authorList>
            <person name="Yi H."/>
            <person name="Baek M.-G."/>
        </authorList>
    </citation>
    <scope>NUCLEOTIDE SEQUENCE [LARGE SCALE GENOMIC DNA]</scope>
    <source>
        <strain evidence="1 2">HYN0069</strain>
        <plasmid evidence="2">Plasmid unnamed2</plasmid>
    </source>
</reference>
<dbReference type="AlphaFoldDB" id="A0A2S0USS6"/>
<dbReference type="RefSeq" id="WP_108437646.1">
    <property type="nucleotide sequence ID" value="NZ_CP028920.1"/>
</dbReference>
<proteinExistence type="predicted"/>
<dbReference type="OrthoDB" id="7067390at2"/>
<evidence type="ECO:0000313" key="1">
    <source>
        <dbReference type="EMBL" id="AWB50858.1"/>
    </source>
</evidence>
<geneLocation type="plasmid" evidence="1">
    <name>unnamed2</name>
</geneLocation>
<organism evidence="1 2">
    <name type="scientific">Paragemmobacter aquarius</name>
    <dbReference type="NCBI Taxonomy" id="2169400"/>
    <lineage>
        <taxon>Bacteria</taxon>
        <taxon>Pseudomonadati</taxon>
        <taxon>Pseudomonadota</taxon>
        <taxon>Alphaproteobacteria</taxon>
        <taxon>Rhodobacterales</taxon>
        <taxon>Paracoccaceae</taxon>
        <taxon>Paragemmobacter</taxon>
    </lineage>
</organism>
<sequence>MLGLFNRRPRPNAEAVARLKEWIASLMSLGDKDHIAIAELACHEPGCPDLETVVTVTLADRRRFVLRFPSSVAEVTEAQVQSLKSSVPAP</sequence>
<dbReference type="Proteomes" id="UP000244496">
    <property type="component" value="Plasmid unnamed2"/>
</dbReference>
<keyword evidence="1" id="KW-0614">Plasmid</keyword>
<dbReference type="EMBL" id="CP028920">
    <property type="protein sequence ID" value="AWB50858.1"/>
    <property type="molecule type" value="Genomic_DNA"/>
</dbReference>
<evidence type="ECO:0000313" key="2">
    <source>
        <dbReference type="Proteomes" id="UP000244496"/>
    </source>
</evidence>
<evidence type="ECO:0008006" key="3">
    <source>
        <dbReference type="Google" id="ProtNLM"/>
    </source>
</evidence>
<gene>
    <name evidence="1" type="ORF">HYN69_19990</name>
</gene>
<protein>
    <recommendedName>
        <fullName evidence="3">Nitrate reductase</fullName>
    </recommendedName>
</protein>
<keyword evidence="2" id="KW-1185">Reference proteome</keyword>